<protein>
    <submittedName>
        <fullName evidence="1">Uncharacterized protein</fullName>
    </submittedName>
</protein>
<gene>
    <name evidence="1" type="ORF">PXEA_LOCUS10167</name>
</gene>
<dbReference type="AlphaFoldDB" id="A0A3S5A768"/>
<keyword evidence="2" id="KW-1185">Reference proteome</keyword>
<evidence type="ECO:0000313" key="2">
    <source>
        <dbReference type="Proteomes" id="UP000784294"/>
    </source>
</evidence>
<comment type="caution">
    <text evidence="1">The sequence shown here is derived from an EMBL/GenBank/DDBJ whole genome shotgun (WGS) entry which is preliminary data.</text>
</comment>
<accession>A0A3S5A768</accession>
<proteinExistence type="predicted"/>
<dbReference type="Proteomes" id="UP000784294">
    <property type="component" value="Unassembled WGS sequence"/>
</dbReference>
<name>A0A3S5A768_9PLAT</name>
<organism evidence="1 2">
    <name type="scientific">Protopolystoma xenopodis</name>
    <dbReference type="NCBI Taxonomy" id="117903"/>
    <lineage>
        <taxon>Eukaryota</taxon>
        <taxon>Metazoa</taxon>
        <taxon>Spiralia</taxon>
        <taxon>Lophotrochozoa</taxon>
        <taxon>Platyhelminthes</taxon>
        <taxon>Monogenea</taxon>
        <taxon>Polyopisthocotylea</taxon>
        <taxon>Polystomatidea</taxon>
        <taxon>Polystomatidae</taxon>
        <taxon>Protopolystoma</taxon>
    </lineage>
</organism>
<dbReference type="EMBL" id="CAAALY010029632">
    <property type="protein sequence ID" value="VEL16727.1"/>
    <property type="molecule type" value="Genomic_DNA"/>
</dbReference>
<sequence length="257" mass="28970">MQTQLLLYPDAIEVTRFERKSSRIKRDIVTAHLLTPCFVFPTVTLEFFSFARQLYKIQAFSYQPGDYALELRFLGALLVPLPSIEGPCSGLSRAPLTSDWPTESLAGPELQASFDTGRSVHGSSVLLSGQPAVLFHVLEPTEGFRFSRQGLIMPESPERRNTNLPEVWGPGLQDSWLMDDSEWSTTTTQGQMPNVTDGLREDCDNAEEKRNSGTRLQKFFCDTRGLHLGDILFTVRHEHIGKFESILFTWILSNAVE</sequence>
<evidence type="ECO:0000313" key="1">
    <source>
        <dbReference type="EMBL" id="VEL16727.1"/>
    </source>
</evidence>
<reference evidence="1" key="1">
    <citation type="submission" date="2018-11" db="EMBL/GenBank/DDBJ databases">
        <authorList>
            <consortium name="Pathogen Informatics"/>
        </authorList>
    </citation>
    <scope>NUCLEOTIDE SEQUENCE</scope>
</reference>